<dbReference type="EMBL" id="JYHV01000014">
    <property type="protein sequence ID" value="KJH82862.1"/>
    <property type="molecule type" value="Genomic_DNA"/>
</dbReference>
<protein>
    <recommendedName>
        <fullName evidence="1">Peptidase S24/S26A/S26B/S26C domain-containing protein</fullName>
    </recommendedName>
</protein>
<dbReference type="InterPro" id="IPR036286">
    <property type="entry name" value="LexA/Signal_pep-like_sf"/>
</dbReference>
<feature type="domain" description="Peptidase S24/S26A/S26B/S26C" evidence="1">
    <location>
        <begin position="26"/>
        <end position="136"/>
    </location>
</feature>
<dbReference type="RefSeq" id="WP_045161668.1">
    <property type="nucleotide sequence ID" value="NZ_JYHV01000014.1"/>
</dbReference>
<comment type="caution">
    <text evidence="2">The sequence shown here is derived from an EMBL/GenBank/DDBJ whole genome shotgun (WGS) entry which is preliminary data.</text>
</comment>
<evidence type="ECO:0000313" key="2">
    <source>
        <dbReference type="EMBL" id="KJH82862.1"/>
    </source>
</evidence>
<accession>A0A0D9AQ62</accession>
<gene>
    <name evidence="2" type="ORF">UF78_08445</name>
</gene>
<dbReference type="Pfam" id="PF00717">
    <property type="entry name" value="Peptidase_S24"/>
    <property type="match status" value="1"/>
</dbReference>
<dbReference type="Gene3D" id="2.10.109.10">
    <property type="entry name" value="Umud Fragment, subunit A"/>
    <property type="match status" value="1"/>
</dbReference>
<proteinExistence type="predicted"/>
<dbReference type="OrthoDB" id="9787787at2"/>
<evidence type="ECO:0000313" key="3">
    <source>
        <dbReference type="Proteomes" id="UP000032487"/>
    </source>
</evidence>
<dbReference type="Proteomes" id="UP000032487">
    <property type="component" value="Unassembled WGS sequence"/>
</dbReference>
<name>A0A0D9AQ62_STUST</name>
<evidence type="ECO:0000259" key="1">
    <source>
        <dbReference type="Pfam" id="PF00717"/>
    </source>
</evidence>
<organism evidence="2 3">
    <name type="scientific">Stutzerimonas stutzeri</name>
    <name type="common">Pseudomonas stutzeri</name>
    <dbReference type="NCBI Taxonomy" id="316"/>
    <lineage>
        <taxon>Bacteria</taxon>
        <taxon>Pseudomonadati</taxon>
        <taxon>Pseudomonadota</taxon>
        <taxon>Gammaproteobacteria</taxon>
        <taxon>Pseudomonadales</taxon>
        <taxon>Pseudomonadaceae</taxon>
        <taxon>Stutzerimonas</taxon>
    </lineage>
</organism>
<dbReference type="AlphaFoldDB" id="A0A0D9AQ62"/>
<dbReference type="InterPro" id="IPR015927">
    <property type="entry name" value="Peptidase_S24_S26A/B/C"/>
</dbReference>
<sequence>MTLTILGREDRLRHLLPEAADLRITGFQSPAEDEKEGCLSLDSLVGLGAPQIWVVRVDDDSLLGFGMYPGDRLVVDRSARCAPDCYVVVGMDGESQYRVRLLTEDAEGRLVLKAAHRFAQPLNLELEELVEIFGMVRWVISYVGR</sequence>
<reference evidence="2 3" key="1">
    <citation type="submission" date="2015-02" db="EMBL/GenBank/DDBJ databases">
        <title>Draft genome sequence of Pseudomonas stutzeri NT0128 isolated from wheat (Triticum turgidum) rhizosphere.</title>
        <authorList>
            <person name="Tovi N."/>
            <person name="Frenk S."/>
            <person name="Hadar Y."/>
            <person name="Minz D."/>
        </authorList>
    </citation>
    <scope>NUCLEOTIDE SEQUENCE [LARGE SCALE GENOMIC DNA]</scope>
    <source>
        <strain evidence="2 3">NT0128</strain>
    </source>
</reference>
<dbReference type="SUPFAM" id="SSF51306">
    <property type="entry name" value="LexA/Signal peptidase"/>
    <property type="match status" value="1"/>
</dbReference>
<dbReference type="PATRIC" id="fig|316.101.peg.1404"/>